<evidence type="ECO:0000256" key="1">
    <source>
        <dbReference type="ARBA" id="ARBA00010515"/>
    </source>
</evidence>
<feature type="domain" description="Alpha/beta hydrolase fold-3" evidence="3">
    <location>
        <begin position="76"/>
        <end position="276"/>
    </location>
</feature>
<dbReference type="InterPro" id="IPR029058">
    <property type="entry name" value="AB_hydrolase_fold"/>
</dbReference>
<dbReference type="PANTHER" id="PTHR48081">
    <property type="entry name" value="AB HYDROLASE SUPERFAMILY PROTEIN C4A8.06C"/>
    <property type="match status" value="1"/>
</dbReference>
<dbReference type="SUPFAM" id="SSF53474">
    <property type="entry name" value="alpha/beta-Hydrolases"/>
    <property type="match status" value="1"/>
</dbReference>
<dbReference type="InterPro" id="IPR050300">
    <property type="entry name" value="GDXG_lipolytic_enzyme"/>
</dbReference>
<dbReference type="PROSITE" id="PS01173">
    <property type="entry name" value="LIPASE_GDXG_HIS"/>
    <property type="match status" value="1"/>
</dbReference>
<evidence type="ECO:0000256" key="2">
    <source>
        <dbReference type="ARBA" id="ARBA00022801"/>
    </source>
</evidence>
<organism evidence="4 5">
    <name type="scientific">Cognatishimia activa</name>
    <dbReference type="NCBI Taxonomy" id="1715691"/>
    <lineage>
        <taxon>Bacteria</taxon>
        <taxon>Pseudomonadati</taxon>
        <taxon>Pseudomonadota</taxon>
        <taxon>Alphaproteobacteria</taxon>
        <taxon>Rhodobacterales</taxon>
        <taxon>Paracoccaceae</taxon>
        <taxon>Cognatishimia</taxon>
    </lineage>
</organism>
<evidence type="ECO:0000313" key="5">
    <source>
        <dbReference type="Proteomes" id="UP000665026"/>
    </source>
</evidence>
<name>A0A975ERK9_9RHOB</name>
<dbReference type="InterPro" id="IPR002168">
    <property type="entry name" value="Lipase_GDXG_HIS_AS"/>
</dbReference>
<dbReference type="EMBL" id="CP060010">
    <property type="protein sequence ID" value="QTN36929.1"/>
    <property type="molecule type" value="Genomic_DNA"/>
</dbReference>
<protein>
    <submittedName>
        <fullName evidence="4">Alpha/beta hydrolase</fullName>
    </submittedName>
</protein>
<dbReference type="Gene3D" id="3.40.50.1820">
    <property type="entry name" value="alpha/beta hydrolase"/>
    <property type="match status" value="1"/>
</dbReference>
<dbReference type="Proteomes" id="UP000665026">
    <property type="component" value="Chromosome"/>
</dbReference>
<dbReference type="GO" id="GO:0004806">
    <property type="term" value="F:triacylglycerol lipase activity"/>
    <property type="evidence" value="ECO:0007669"/>
    <property type="project" value="TreeGrafter"/>
</dbReference>
<dbReference type="AlphaFoldDB" id="A0A975ERK9"/>
<dbReference type="Pfam" id="PF07859">
    <property type="entry name" value="Abhydrolase_3"/>
    <property type="match status" value="1"/>
</dbReference>
<gene>
    <name evidence="4" type="ORF">HZ995_05305</name>
</gene>
<proteinExistence type="inferred from homology"/>
<reference evidence="4" key="1">
    <citation type="submission" date="2020-07" db="EMBL/GenBank/DDBJ databases">
        <title>Genome sequences of bacteria associated with the marine, planktonic diatom Thalassiosira profunda strain ECT2AJA-044.</title>
        <authorList>
            <person name="Gargas C.B."/>
            <person name="Roberts W.R."/>
            <person name="Alverson A.J."/>
        </authorList>
    </citation>
    <scope>NUCLEOTIDE SEQUENCE</scope>
    <source>
        <strain evidence="4">ECT2AJA-044</strain>
    </source>
</reference>
<evidence type="ECO:0000313" key="4">
    <source>
        <dbReference type="EMBL" id="QTN36929.1"/>
    </source>
</evidence>
<accession>A0A975ERK9</accession>
<dbReference type="InterPro" id="IPR013094">
    <property type="entry name" value="AB_hydrolase_3"/>
</dbReference>
<evidence type="ECO:0000259" key="3">
    <source>
        <dbReference type="Pfam" id="PF07859"/>
    </source>
</evidence>
<dbReference type="KEGG" id="cact:HZ995_05305"/>
<sequence length="301" mass="32960">MLSRRFVNAHLRYGTKPLMAFLRDQRKLRWTAGLYAKTMFPASRDMSFAPDRLVSGSGSVDILWCSMQAASAKKVILYLHGGGFTLGDEISHGAMVARIAGEVGQRAAMVDYRLAPEHPYPAAIDDAQYAYEGLLERGYAGEDIILMGDSAGGGLVFTLLQRLQRLGLAKPLACVAISPWGDLSMSGASFSENIASDIMLPIGWITRGRNAYVGDHDPKNSDLSPIFGTFDAPPPSFLVVAKDELLASDSYALRDMLCDAGGEVDFHEEENLPHVWTFYHGKFAPADQTIRQIGDFAKRHV</sequence>
<dbReference type="PANTHER" id="PTHR48081:SF30">
    <property type="entry name" value="ACETYL-HYDROLASE LIPR-RELATED"/>
    <property type="match status" value="1"/>
</dbReference>
<dbReference type="RefSeq" id="WP_209357625.1">
    <property type="nucleotide sequence ID" value="NZ_CP060010.1"/>
</dbReference>
<comment type="similarity">
    <text evidence="1">Belongs to the 'GDXG' lipolytic enzyme family.</text>
</comment>
<keyword evidence="2 4" id="KW-0378">Hydrolase</keyword>